<gene>
    <name evidence="1" type="ORF">METZ01_LOCUS374772</name>
</gene>
<accession>A0A382TKF2</accession>
<organism evidence="1">
    <name type="scientific">marine metagenome</name>
    <dbReference type="NCBI Taxonomy" id="408172"/>
    <lineage>
        <taxon>unclassified sequences</taxon>
        <taxon>metagenomes</taxon>
        <taxon>ecological metagenomes</taxon>
    </lineage>
</organism>
<dbReference type="EMBL" id="UINC01136885">
    <property type="protein sequence ID" value="SVD21918.1"/>
    <property type="molecule type" value="Genomic_DNA"/>
</dbReference>
<name>A0A382TKF2_9ZZZZ</name>
<dbReference type="AlphaFoldDB" id="A0A382TKF2"/>
<evidence type="ECO:0000313" key="1">
    <source>
        <dbReference type="EMBL" id="SVD21918.1"/>
    </source>
</evidence>
<protein>
    <submittedName>
        <fullName evidence="1">Uncharacterized protein</fullName>
    </submittedName>
</protein>
<sequence>VKQFYYIEKAFTTPNKGDVLKGEKGNE</sequence>
<reference evidence="1" key="1">
    <citation type="submission" date="2018-05" db="EMBL/GenBank/DDBJ databases">
        <authorList>
            <person name="Lanie J.A."/>
            <person name="Ng W.-L."/>
            <person name="Kazmierczak K.M."/>
            <person name="Andrzejewski T.M."/>
            <person name="Davidsen T.M."/>
            <person name="Wayne K.J."/>
            <person name="Tettelin H."/>
            <person name="Glass J.I."/>
            <person name="Rusch D."/>
            <person name="Podicherti R."/>
            <person name="Tsui H.-C.T."/>
            <person name="Winkler M.E."/>
        </authorList>
    </citation>
    <scope>NUCLEOTIDE SEQUENCE</scope>
</reference>
<proteinExistence type="predicted"/>
<feature type="non-terminal residue" evidence="1">
    <location>
        <position position="1"/>
    </location>
</feature>